<dbReference type="eggNOG" id="COG1401">
    <property type="taxonomic scope" value="Bacteria"/>
</dbReference>
<dbReference type="Proteomes" id="UP000054010">
    <property type="component" value="Unassembled WGS sequence"/>
</dbReference>
<dbReference type="HOGENOM" id="CLU_011498_2_0_0"/>
<dbReference type="GO" id="GO:0005524">
    <property type="term" value="F:ATP binding"/>
    <property type="evidence" value="ECO:0007669"/>
    <property type="project" value="InterPro"/>
</dbReference>
<dbReference type="Gene3D" id="3.40.50.300">
    <property type="entry name" value="P-loop containing nucleotide triphosphate hydrolases"/>
    <property type="match status" value="1"/>
</dbReference>
<organism evidence="2 3">
    <name type="scientific">Oscillochloris trichoides DG-6</name>
    <dbReference type="NCBI Taxonomy" id="765420"/>
    <lineage>
        <taxon>Bacteria</taxon>
        <taxon>Bacillati</taxon>
        <taxon>Chloroflexota</taxon>
        <taxon>Chloroflexia</taxon>
        <taxon>Chloroflexales</taxon>
        <taxon>Chloroflexineae</taxon>
        <taxon>Oscillochloridaceae</taxon>
        <taxon>Oscillochloris</taxon>
    </lineage>
</organism>
<feature type="domain" description="ATPase dynein-related AAA" evidence="1">
    <location>
        <begin position="266"/>
        <end position="424"/>
    </location>
</feature>
<dbReference type="Pfam" id="PF07728">
    <property type="entry name" value="AAA_5"/>
    <property type="match status" value="1"/>
</dbReference>
<evidence type="ECO:0000313" key="3">
    <source>
        <dbReference type="Proteomes" id="UP000054010"/>
    </source>
</evidence>
<dbReference type="OrthoDB" id="9781481at2"/>
<reference evidence="2 3" key="1">
    <citation type="journal article" date="2011" name="J. Bacteriol.">
        <title>Draft genome sequence of the anoxygenic filamentous phototrophic bacterium Oscillochloris trichoides subsp. DG-6.</title>
        <authorList>
            <person name="Kuznetsov B.B."/>
            <person name="Ivanovsky R.N."/>
            <person name="Keppen O.I."/>
            <person name="Sukhacheva M.V."/>
            <person name="Bumazhkin B.K."/>
            <person name="Patutina E.O."/>
            <person name="Beletsky A.V."/>
            <person name="Mardanov A.V."/>
            <person name="Baslerov R.V."/>
            <person name="Panteleeva A.N."/>
            <person name="Kolganova T.V."/>
            <person name="Ravin N.V."/>
            <person name="Skryabin K.G."/>
        </authorList>
    </citation>
    <scope>NUCLEOTIDE SEQUENCE [LARGE SCALE GENOMIC DNA]</scope>
    <source>
        <strain evidence="2 3">DG-6</strain>
    </source>
</reference>
<dbReference type="InterPro" id="IPR011704">
    <property type="entry name" value="ATPase_dyneun-rel_AAA"/>
</dbReference>
<dbReference type="GO" id="GO:0016887">
    <property type="term" value="F:ATP hydrolysis activity"/>
    <property type="evidence" value="ECO:0007669"/>
    <property type="project" value="InterPro"/>
</dbReference>
<dbReference type="SUPFAM" id="SSF52540">
    <property type="entry name" value="P-loop containing nucleoside triphosphate hydrolases"/>
    <property type="match status" value="1"/>
</dbReference>
<accession>E1IDU6</accession>
<evidence type="ECO:0000259" key="1">
    <source>
        <dbReference type="Pfam" id="PF07728"/>
    </source>
</evidence>
<dbReference type="EMBL" id="ADVR01000044">
    <property type="protein sequence ID" value="EFO80667.1"/>
    <property type="molecule type" value="Genomic_DNA"/>
</dbReference>
<dbReference type="STRING" id="765420.OSCT_1497"/>
<dbReference type="InterPro" id="IPR027417">
    <property type="entry name" value="P-loop_NTPase"/>
</dbReference>
<name>E1IDU6_9CHLR</name>
<sequence>MPPPPLFPPVALNSLLVPGVAERWAAVQEHLHPILVGVTEEVRRHAAAQFPQSWPLYELSFKAQRYLNRGHGVRDPIEDYWVAFDRAPRGAGVLIAVSGAERAILVGLQLWRVRKDALASLWGGARPVWLPLITQIEQHGTTRFTSRHPDEHAPSGPFWIDRYLATRNANYLWAGFVYPWDDLPADLATRLVADVLALLPLNEALMEQAEHDDRSGPALLREVRPNYQTASPPIEVIAERIRQRGFHLADLLLRSYHLALQTKPLVILPGISGTGKTRLTRLYADALHGIPPGRENPFYLLVAVQPDWHSARDLLGYYNALTGTFHASAFTRFLLQADSDPHQTYYVCLDEMNLARPEYFLAPILSAMETLESQIDIGTPSAETPLVGGGTITNPLRLPINLRLIGTVNVDESTFALSDKLLDRANLIELTEVDLAAFRAQYQGTIDPAVWATMTELQPLSAAGGHPFGYRTISEMLRFVEQAAGTLSPTAALDLQIKQKVLPRLRGEDSPRLRRAITGLLNLTLGLEVRQKASHISAAQLAAAPYPESAAKLQRMLERLDQDGFTDFY</sequence>
<keyword evidence="3" id="KW-1185">Reference proteome</keyword>
<comment type="caution">
    <text evidence="2">The sequence shown here is derived from an EMBL/GenBank/DDBJ whole genome shotgun (WGS) entry which is preliminary data.</text>
</comment>
<protein>
    <submittedName>
        <fullName evidence="2">ATPase</fullName>
    </submittedName>
</protein>
<gene>
    <name evidence="2" type="ORF">OSCT_1497</name>
</gene>
<dbReference type="AlphaFoldDB" id="E1IDU6"/>
<evidence type="ECO:0000313" key="2">
    <source>
        <dbReference type="EMBL" id="EFO80667.1"/>
    </source>
</evidence>
<proteinExistence type="predicted"/>